<reference evidence="2" key="1">
    <citation type="journal article" date="2019" name="Int. J. Syst. Evol. Microbiol.">
        <title>The Global Catalogue of Microorganisms (GCM) 10K type strain sequencing project: providing services to taxonomists for standard genome sequencing and annotation.</title>
        <authorList>
            <consortium name="The Broad Institute Genomics Platform"/>
            <consortium name="The Broad Institute Genome Sequencing Center for Infectious Disease"/>
            <person name="Wu L."/>
            <person name="Ma J."/>
        </authorList>
    </citation>
    <scope>NUCLEOTIDE SEQUENCE [LARGE SCALE GENOMIC DNA]</scope>
    <source>
        <strain evidence="2">KCTC 42662</strain>
    </source>
</reference>
<keyword evidence="1" id="KW-0449">Lipoprotein</keyword>
<dbReference type="RefSeq" id="WP_380901826.1">
    <property type="nucleotide sequence ID" value="NZ_JBHUEG010000007.1"/>
</dbReference>
<comment type="caution">
    <text evidence="1">The sequence shown here is derived from an EMBL/GenBank/DDBJ whole genome shotgun (WGS) entry which is preliminary data.</text>
</comment>
<dbReference type="SUPFAM" id="SSF48452">
    <property type="entry name" value="TPR-like"/>
    <property type="match status" value="1"/>
</dbReference>
<evidence type="ECO:0000313" key="1">
    <source>
        <dbReference type="EMBL" id="MFD2547253.1"/>
    </source>
</evidence>
<dbReference type="InterPro" id="IPR011990">
    <property type="entry name" value="TPR-like_helical_dom_sf"/>
</dbReference>
<sequence length="537" mass="58924">MKNSYKRNRLWIVGVGCAVLTLLAGACTKKYAEYNTNPYNATREQMEADGYLTGRNFPIMINAVIPAADAGAGTNFVNSYQIAFNLAADCYSGYMAQANNWNGNTNNLTYGFNLTWVNEQFNLTGRLLNAWKQVQEATTLSGDSLQFSVAQLIKITGMVRMTDSYGPVPYSQIPTGTFTPAYDSQESLYRTFIGELGRAANLLHERGAAGGTPLARYDQIYAGDYLQWAKYANSLKLRLAIRMSYVDPANAKRFAEEAVSHPAGLLTAVGDGAIQKPAAGLNFKNPLRTLTQDYNEARMGASMDSYLRGYSDPRIGVFFATSTVRPGEYVGVRTGINVVPAVYQPFSPLNVTNETGLPWMRASEVYFLRAEGALRGWNMGGTAQSLYETGVQLSFAELGVAMPAGYLSNATARPANYTDYAPGSAYSTASLGGSTIQWNEADNFDTNLERIITQKWIAMYPNGQEAWAEFRRTDFPRLFPIALNRSGGTVNTTVQVRRLPYPLQQYQENGAQVARALTLLGGADTGGTPVWWDAKPR</sequence>
<dbReference type="EMBL" id="JBHULR010000003">
    <property type="protein sequence ID" value="MFD2547253.1"/>
    <property type="molecule type" value="Genomic_DNA"/>
</dbReference>
<gene>
    <name evidence="1" type="ORF">ACFSR5_06280</name>
</gene>
<protein>
    <submittedName>
        <fullName evidence="1">SusD/RagB family nutrient-binding outer membrane lipoprotein</fullName>
    </submittedName>
</protein>
<dbReference type="PROSITE" id="PS51257">
    <property type="entry name" value="PROKAR_LIPOPROTEIN"/>
    <property type="match status" value="1"/>
</dbReference>
<evidence type="ECO:0000313" key="2">
    <source>
        <dbReference type="Proteomes" id="UP001597545"/>
    </source>
</evidence>
<dbReference type="InterPro" id="IPR024302">
    <property type="entry name" value="SusD-like"/>
</dbReference>
<accession>A0ABW5KFP1</accession>
<dbReference type="Gene3D" id="1.25.40.390">
    <property type="match status" value="1"/>
</dbReference>
<keyword evidence="2" id="KW-1185">Reference proteome</keyword>
<proteinExistence type="predicted"/>
<dbReference type="Proteomes" id="UP001597545">
    <property type="component" value="Unassembled WGS sequence"/>
</dbReference>
<organism evidence="1 2">
    <name type="scientific">Sphingobacterium suaedae</name>
    <dbReference type="NCBI Taxonomy" id="1686402"/>
    <lineage>
        <taxon>Bacteria</taxon>
        <taxon>Pseudomonadati</taxon>
        <taxon>Bacteroidota</taxon>
        <taxon>Sphingobacteriia</taxon>
        <taxon>Sphingobacteriales</taxon>
        <taxon>Sphingobacteriaceae</taxon>
        <taxon>Sphingobacterium</taxon>
    </lineage>
</organism>
<dbReference type="Pfam" id="PF12741">
    <property type="entry name" value="SusD-like"/>
    <property type="match status" value="1"/>
</dbReference>
<name>A0ABW5KFP1_9SPHI</name>